<dbReference type="EMBL" id="BMDU01000015">
    <property type="protein sequence ID" value="GGA07090.1"/>
    <property type="molecule type" value="Genomic_DNA"/>
</dbReference>
<comment type="similarity">
    <text evidence="1">Belongs to the HipA Ser/Thr kinase family.</text>
</comment>
<comment type="caution">
    <text evidence="6">The sequence shown here is derived from an EMBL/GenBank/DDBJ whole genome shotgun (WGS) entry which is preliminary data.</text>
</comment>
<evidence type="ECO:0000259" key="4">
    <source>
        <dbReference type="Pfam" id="PF07804"/>
    </source>
</evidence>
<evidence type="ECO:0000313" key="7">
    <source>
        <dbReference type="Proteomes" id="UP000628109"/>
    </source>
</evidence>
<evidence type="ECO:0000259" key="5">
    <source>
        <dbReference type="Pfam" id="PF13657"/>
    </source>
</evidence>
<dbReference type="NCBIfam" id="TIGR03071">
    <property type="entry name" value="couple_hipA"/>
    <property type="match status" value="1"/>
</dbReference>
<reference evidence="7" key="1">
    <citation type="journal article" date="2019" name="Int. J. Syst. Evol. Microbiol.">
        <title>The Global Catalogue of Microorganisms (GCM) 10K type strain sequencing project: providing services to taxonomists for standard genome sequencing and annotation.</title>
        <authorList>
            <consortium name="The Broad Institute Genomics Platform"/>
            <consortium name="The Broad Institute Genome Sequencing Center for Infectious Disease"/>
            <person name="Wu L."/>
            <person name="Ma J."/>
        </authorList>
    </citation>
    <scope>NUCLEOTIDE SEQUENCE [LARGE SCALE GENOMIC DNA]</scope>
    <source>
        <strain evidence="7">CCM 7327</strain>
    </source>
</reference>
<evidence type="ECO:0000256" key="1">
    <source>
        <dbReference type="ARBA" id="ARBA00010164"/>
    </source>
</evidence>
<keyword evidence="2" id="KW-0808">Transferase</keyword>
<feature type="domain" description="HipA N-terminal subdomain 1" evidence="5">
    <location>
        <begin position="4"/>
        <end position="104"/>
    </location>
</feature>
<dbReference type="RefSeq" id="WP_065846303.1">
    <property type="nucleotide sequence ID" value="NZ_BMDU01000015.1"/>
</dbReference>
<evidence type="ECO:0000256" key="2">
    <source>
        <dbReference type="ARBA" id="ARBA00022679"/>
    </source>
</evidence>
<dbReference type="PANTHER" id="PTHR37419:SF1">
    <property type="entry name" value="SERINE_THREONINE-PROTEIN KINASE TOXIN HIPA"/>
    <property type="match status" value="1"/>
</dbReference>
<protein>
    <submittedName>
        <fullName evidence="6">Phosphatidylinositol kinase</fullName>
    </submittedName>
</protein>
<name>A0ABQ1FDN0_SPHSA</name>
<dbReference type="Proteomes" id="UP000628109">
    <property type="component" value="Unassembled WGS sequence"/>
</dbReference>
<dbReference type="Pfam" id="PF07804">
    <property type="entry name" value="HipA_C"/>
    <property type="match status" value="1"/>
</dbReference>
<organism evidence="6 7">
    <name type="scientific">Sphingobium fuliginis (strain ATCC 27551)</name>
    <dbReference type="NCBI Taxonomy" id="336203"/>
    <lineage>
        <taxon>Bacteria</taxon>
        <taxon>Pseudomonadati</taxon>
        <taxon>Pseudomonadota</taxon>
        <taxon>Alphaproteobacteria</taxon>
        <taxon>Sphingomonadales</taxon>
        <taxon>Sphingomonadaceae</taxon>
        <taxon>Sphingobium</taxon>
    </lineage>
</organism>
<proteinExistence type="inferred from homology"/>
<dbReference type="GO" id="GO:0016301">
    <property type="term" value="F:kinase activity"/>
    <property type="evidence" value="ECO:0007669"/>
    <property type="project" value="UniProtKB-KW"/>
</dbReference>
<dbReference type="InterPro" id="IPR052028">
    <property type="entry name" value="HipA_Ser/Thr_kinase"/>
</dbReference>
<dbReference type="InterPro" id="IPR012893">
    <property type="entry name" value="HipA-like_C"/>
</dbReference>
<dbReference type="InterPro" id="IPR017508">
    <property type="entry name" value="HipA_N1"/>
</dbReference>
<evidence type="ECO:0000313" key="6">
    <source>
        <dbReference type="EMBL" id="GGA07090.1"/>
    </source>
</evidence>
<evidence type="ECO:0000256" key="3">
    <source>
        <dbReference type="ARBA" id="ARBA00022777"/>
    </source>
</evidence>
<keyword evidence="3 6" id="KW-0418">Kinase</keyword>
<feature type="domain" description="HipA-like C-terminal" evidence="4">
    <location>
        <begin position="153"/>
        <end position="355"/>
    </location>
</feature>
<dbReference type="CDD" id="cd17793">
    <property type="entry name" value="HipA"/>
    <property type="match status" value="1"/>
</dbReference>
<sequence>MTTLDVWLEAFDQPVGTLARSDAGDLTFTYAQTYLDTAAAHPISLSLPLDERAYDDRIARAFFQNLLPENNQLDQLIVRERLERSDIAGILFHLGADLSGALSCLPTGTERIKIPGIFERDYDLIDTDQLVDIVRRLGNDQPLPGELRDPSPVSGYQRKVALTLLPGDRYAVPKPGCGAPTTHILKVPETAFPREAFYEAVCASLADHVGLDAAPSRSFWIDQYEVILSTRYDRVVVDGTVYRRHQEDFAQALGLPPRLKYEREGREGYRYDTISIATVLRQTESPALSIDAFLRATIFNLAIGNTDNHAKNHALLYEAGAAPRLAPLYDLVPITLSAAHNHNLSFKIGTADHPDAIASDDLAALLAQFDLIGPSARRFIEQRLVPVIAPLAQARDVEGGWAKRFDAALTQRSARLLDQLAQVIEQTRHSARGTRHQG</sequence>
<gene>
    <name evidence="6" type="ORF">GCM10019071_42130</name>
</gene>
<dbReference type="PANTHER" id="PTHR37419">
    <property type="entry name" value="SERINE/THREONINE-PROTEIN KINASE TOXIN HIPA"/>
    <property type="match status" value="1"/>
</dbReference>
<accession>A0ABQ1FDN0</accession>
<dbReference type="Gene3D" id="1.10.1070.20">
    <property type="match status" value="1"/>
</dbReference>
<keyword evidence="7" id="KW-1185">Reference proteome</keyword>
<dbReference type="Pfam" id="PF13657">
    <property type="entry name" value="Couple_hipA"/>
    <property type="match status" value="1"/>
</dbReference>